<accession>R0KMV3</accession>
<proteinExistence type="predicted"/>
<feature type="transmembrane region" description="Helical" evidence="1">
    <location>
        <begin position="87"/>
        <end position="105"/>
    </location>
</feature>
<protein>
    <submittedName>
        <fullName evidence="2">Uncharacterized protein</fullName>
    </submittedName>
</protein>
<organism evidence="2 3">
    <name type="scientific">Nosema bombycis (strain CQ1 / CVCC 102059)</name>
    <name type="common">Microsporidian parasite</name>
    <name type="synonym">Pebrine of silkworm</name>
    <dbReference type="NCBI Taxonomy" id="578461"/>
    <lineage>
        <taxon>Eukaryota</taxon>
        <taxon>Fungi</taxon>
        <taxon>Fungi incertae sedis</taxon>
        <taxon>Microsporidia</taxon>
        <taxon>Nosematidae</taxon>
        <taxon>Nosema</taxon>
    </lineage>
</organism>
<feature type="transmembrane region" description="Helical" evidence="1">
    <location>
        <begin position="30"/>
        <end position="48"/>
    </location>
</feature>
<dbReference type="Proteomes" id="UP000016927">
    <property type="component" value="Unassembled WGS sequence"/>
</dbReference>
<evidence type="ECO:0000256" key="1">
    <source>
        <dbReference type="SAM" id="Phobius"/>
    </source>
</evidence>
<evidence type="ECO:0000313" key="3">
    <source>
        <dbReference type="Proteomes" id="UP000016927"/>
    </source>
</evidence>
<evidence type="ECO:0000313" key="2">
    <source>
        <dbReference type="EMBL" id="EOB11457.1"/>
    </source>
</evidence>
<keyword evidence="1" id="KW-1133">Transmembrane helix</keyword>
<dbReference type="AlphaFoldDB" id="R0KMV3"/>
<feature type="transmembrane region" description="Helical" evidence="1">
    <location>
        <begin position="60"/>
        <end position="80"/>
    </location>
</feature>
<dbReference type="EMBL" id="KB910078">
    <property type="protein sequence ID" value="EOB11457.1"/>
    <property type="molecule type" value="Genomic_DNA"/>
</dbReference>
<keyword evidence="1" id="KW-0812">Transmembrane</keyword>
<feature type="transmembrane region" description="Helical" evidence="1">
    <location>
        <begin position="125"/>
        <end position="146"/>
    </location>
</feature>
<gene>
    <name evidence="2" type="ORF">NBO_1171g0001</name>
</gene>
<dbReference type="OMA" id="EYNCRIK"/>
<sequence length="148" mass="17412">MPPLLFKNFLYFSLGSISTLAIFYNKPISLLNILSLSSFLIFIFLNLKEENYDTFLNLENLFTLILGLILEFTFLSNTFLNFINFKFINYISGTFMIIFSILIILKLNYQNSPFFKNLIRHPLYSFITFFIISSCVYAKCFCLLVFML</sequence>
<dbReference type="VEuPathDB" id="MicrosporidiaDB:NBO_1171g0001"/>
<keyword evidence="3" id="KW-1185">Reference proteome</keyword>
<reference evidence="2 3" key="1">
    <citation type="journal article" date="2013" name="BMC Genomics">
        <title>Comparative genomics of parasitic silkworm microsporidia reveal an association between genome expansion and host adaptation.</title>
        <authorList>
            <person name="Pan G."/>
            <person name="Xu J."/>
            <person name="Li T."/>
            <person name="Xia Q."/>
            <person name="Liu S.L."/>
            <person name="Zhang G."/>
            <person name="Li S."/>
            <person name="Li C."/>
            <person name="Liu H."/>
            <person name="Yang L."/>
            <person name="Liu T."/>
            <person name="Zhang X."/>
            <person name="Wu Z."/>
            <person name="Fan W."/>
            <person name="Dang X."/>
            <person name="Xiang H."/>
            <person name="Tao M."/>
            <person name="Li Y."/>
            <person name="Hu J."/>
            <person name="Li Z."/>
            <person name="Lin L."/>
            <person name="Luo J."/>
            <person name="Geng L."/>
            <person name="Wang L."/>
            <person name="Long M."/>
            <person name="Wan Y."/>
            <person name="He N."/>
            <person name="Zhang Z."/>
            <person name="Lu C."/>
            <person name="Keeling P.J."/>
            <person name="Wang J."/>
            <person name="Xiang Z."/>
            <person name="Zhou Z."/>
        </authorList>
    </citation>
    <scope>NUCLEOTIDE SEQUENCE [LARGE SCALE GENOMIC DNA]</scope>
    <source>
        <strain evidence="3">CQ1 / CVCC 102059</strain>
    </source>
</reference>
<dbReference type="HOGENOM" id="CLU_120081_0_0_1"/>
<keyword evidence="1" id="KW-0472">Membrane</keyword>
<name>R0KMV3_NOSB1</name>
<dbReference type="OrthoDB" id="10659856at2759"/>